<accession>A0AAU7DRJ1</accession>
<keyword evidence="1" id="KW-1133">Transmembrane helix</keyword>
<dbReference type="InterPro" id="IPR007844">
    <property type="entry name" value="AsmA"/>
</dbReference>
<dbReference type="GO" id="GO:0005886">
    <property type="term" value="C:plasma membrane"/>
    <property type="evidence" value="ECO:0007669"/>
    <property type="project" value="TreeGrafter"/>
</dbReference>
<organism evidence="3">
    <name type="scientific">Telmatobacter sp. DSM 110680</name>
    <dbReference type="NCBI Taxonomy" id="3036704"/>
    <lineage>
        <taxon>Bacteria</taxon>
        <taxon>Pseudomonadati</taxon>
        <taxon>Acidobacteriota</taxon>
        <taxon>Terriglobia</taxon>
        <taxon>Terriglobales</taxon>
        <taxon>Acidobacteriaceae</taxon>
        <taxon>Telmatobacter</taxon>
    </lineage>
</organism>
<keyword evidence="1" id="KW-0812">Transmembrane</keyword>
<dbReference type="InterPro" id="IPR052894">
    <property type="entry name" value="AsmA-related"/>
</dbReference>
<feature type="transmembrane region" description="Helical" evidence="1">
    <location>
        <begin position="15"/>
        <end position="35"/>
    </location>
</feature>
<dbReference type="PANTHER" id="PTHR30441">
    <property type="entry name" value="DUF748 DOMAIN-CONTAINING PROTEIN"/>
    <property type="match status" value="1"/>
</dbReference>
<protein>
    <submittedName>
        <fullName evidence="3">AsmA family protein</fullName>
    </submittedName>
</protein>
<name>A0AAU7DRJ1_9BACT</name>
<dbReference type="PANTHER" id="PTHR30441:SF4">
    <property type="entry name" value="PROTEIN ASMA"/>
    <property type="match status" value="1"/>
</dbReference>
<proteinExistence type="predicted"/>
<dbReference type="AlphaFoldDB" id="A0AAU7DRJ1"/>
<evidence type="ECO:0000256" key="1">
    <source>
        <dbReference type="SAM" id="Phobius"/>
    </source>
</evidence>
<dbReference type="Pfam" id="PF05170">
    <property type="entry name" value="AsmA"/>
    <property type="match status" value="1"/>
</dbReference>
<feature type="domain" description="AsmA" evidence="2">
    <location>
        <begin position="19"/>
        <end position="141"/>
    </location>
</feature>
<keyword evidence="1" id="KW-0472">Membrane</keyword>
<sequence length="864" mass="91392">MTEEVQGRSERRSRLWIAALALTILVSIIVIPPLVSINRYKTRITRAMSNSLGRPVRMSAVELRVLPRPGFVITDLTVEEDPSYGAEPVLHATTVKASIRLLSLWRGRLEISRISVDEASVNLVHTSAGRWNMDTLFRTAAQSQTDGSHQGRPVPLPYLEATNSRINIKQGFEKLPYSLVGADLSFWEEDPGDWRVRIKGQPVRTDVSLQQGDTGILQLEGRMRRAPELRMMPVHVELEWRNAQMGQLSRLLIGSDAGWRGDLTAEIKLDGIPDSADVTTRLRATGVHREEFAPAAPMDFDANCGFAYHYSARTIEKLVCDSPLGDGRMRLEGNLPAGGQPKLALELSKIPAQAILDALRTVRQELGAGLEADGTLSGKLNYDPTASAPAAPIKAISRGKKAAASKQVAPILPNPLTGNITLDALKLSGGSLTQPIQIAKVVFEPAAGINGQSDALGGTATLPAGAPTPLVFAVRLTLSGYQVTARGAGAPLRLSQLAHAAGLKEAGALDAIAGDPVLLNLVIEGPWLPAQDISLAQDAAPNVPPAGADGAATTAVVQTIPDRLTGTVNLRNANWKTDTLATAVEITQATLHLGGGAGVWDPVMFAYGTLKGTARVEFPPCSATDSLCTPTVNIDFADLDAADLQSTLLGAEKKGTLLSTVIARLTPTSTHTWPAFQGTIKADSLVLGQVTLQDFRADVKVASTGAEITSLDAGLLGGVIHLTGKVANSVKPAYSLEGNFEGMNAPEFCELLALKCTGTSLDGKGSVNLAGYTGKELSDSAKGTLHFDWRRGTVSGQPAQGVPATLARFEQFSGDAEIANGVATLNENFVQQGSHKGTVNAAVTFGEPPTVAFVQAKNANSKKK</sequence>
<evidence type="ECO:0000313" key="3">
    <source>
        <dbReference type="EMBL" id="XBH19926.1"/>
    </source>
</evidence>
<evidence type="ECO:0000259" key="2">
    <source>
        <dbReference type="Pfam" id="PF05170"/>
    </source>
</evidence>
<reference evidence="3" key="1">
    <citation type="submission" date="2023-03" db="EMBL/GenBank/DDBJ databases">
        <title>Edaphobacter sp.</title>
        <authorList>
            <person name="Huber K.J."/>
            <person name="Papendorf J."/>
            <person name="Pilke C."/>
            <person name="Bunk B."/>
            <person name="Sproeer C."/>
            <person name="Pester M."/>
        </authorList>
    </citation>
    <scope>NUCLEOTIDE SEQUENCE</scope>
    <source>
        <strain evidence="3">DSM 110680</strain>
    </source>
</reference>
<gene>
    <name evidence="3" type="ORF">P8935_11540</name>
</gene>
<dbReference type="EMBL" id="CP121196">
    <property type="protein sequence ID" value="XBH19926.1"/>
    <property type="molecule type" value="Genomic_DNA"/>
</dbReference>
<dbReference type="GO" id="GO:0090313">
    <property type="term" value="P:regulation of protein targeting to membrane"/>
    <property type="evidence" value="ECO:0007669"/>
    <property type="project" value="TreeGrafter"/>
</dbReference>
<dbReference type="RefSeq" id="WP_348265148.1">
    <property type="nucleotide sequence ID" value="NZ_CP121196.1"/>
</dbReference>